<evidence type="ECO:0000313" key="3">
    <source>
        <dbReference type="Proteomes" id="UP000230859"/>
    </source>
</evidence>
<comment type="caution">
    <text evidence="2">The sequence shown here is derived from an EMBL/GenBank/DDBJ whole genome shotgun (WGS) entry which is preliminary data.</text>
</comment>
<dbReference type="InterPro" id="IPR003382">
    <property type="entry name" value="Flavoprotein"/>
</dbReference>
<dbReference type="GO" id="GO:0015937">
    <property type="term" value="P:coenzyme A biosynthetic process"/>
    <property type="evidence" value="ECO:0007669"/>
    <property type="project" value="TreeGrafter"/>
</dbReference>
<dbReference type="AlphaFoldDB" id="A0A2H0LML6"/>
<protein>
    <recommendedName>
        <fullName evidence="1">Flavoprotein domain-containing protein</fullName>
    </recommendedName>
</protein>
<dbReference type="Pfam" id="PF02441">
    <property type="entry name" value="Flavoprotein"/>
    <property type="match status" value="1"/>
</dbReference>
<reference evidence="2 3" key="1">
    <citation type="submission" date="2017-09" db="EMBL/GenBank/DDBJ databases">
        <title>Depth-based differentiation of microbial function through sediment-hosted aquifers and enrichment of novel symbionts in the deep terrestrial subsurface.</title>
        <authorList>
            <person name="Probst A.J."/>
            <person name="Ladd B."/>
            <person name="Jarett J.K."/>
            <person name="Geller-Mcgrath D.E."/>
            <person name="Sieber C.M."/>
            <person name="Emerson J.B."/>
            <person name="Anantharaman K."/>
            <person name="Thomas B.C."/>
            <person name="Malmstrom R."/>
            <person name="Stieglmeier M."/>
            <person name="Klingl A."/>
            <person name="Woyke T."/>
            <person name="Ryan C.M."/>
            <person name="Banfield J.F."/>
        </authorList>
    </citation>
    <scope>NUCLEOTIDE SEQUENCE [LARGE SCALE GENOMIC DNA]</scope>
    <source>
        <strain evidence="2">CG11_big_fil_rev_8_21_14_0_20_45_26</strain>
    </source>
</reference>
<gene>
    <name evidence="2" type="ORF">COV74_07815</name>
</gene>
<dbReference type="EMBL" id="PCVY01000064">
    <property type="protein sequence ID" value="PIQ85601.1"/>
    <property type="molecule type" value="Genomic_DNA"/>
</dbReference>
<dbReference type="PANTHER" id="PTHR14359">
    <property type="entry name" value="HOMO-OLIGOMERIC FLAVIN CONTAINING CYS DECARBOXYLASE FAMILY"/>
    <property type="match status" value="1"/>
</dbReference>
<dbReference type="Gene3D" id="3.40.50.1950">
    <property type="entry name" value="Flavin prenyltransferase-like"/>
    <property type="match status" value="1"/>
</dbReference>
<proteinExistence type="predicted"/>
<dbReference type="GO" id="GO:0004633">
    <property type="term" value="F:phosphopantothenoylcysteine decarboxylase activity"/>
    <property type="evidence" value="ECO:0007669"/>
    <property type="project" value="TreeGrafter"/>
</dbReference>
<sequence length="189" mass="20438">MSPQKNKAKPLNRKTILLALSGSIALYKSCDLLRNLKEAGAEVHCVMTAGAQKFISALTFQALSGHPVHTDPFDQNGDWAVLHTTLADKADLILVSPASANLIARMAGGMANDLVTSVVLASRAKVLLVPAMNDHMYTHPITQDNLKRLKQIGYQVVEPIEGELVCGRHSVGHIAENETIIKKVITVLK</sequence>
<dbReference type="InterPro" id="IPR036551">
    <property type="entry name" value="Flavin_trans-like"/>
</dbReference>
<feature type="domain" description="Flavoprotein" evidence="1">
    <location>
        <begin position="14"/>
        <end position="186"/>
    </location>
</feature>
<evidence type="ECO:0000313" key="2">
    <source>
        <dbReference type="EMBL" id="PIQ85601.1"/>
    </source>
</evidence>
<dbReference type="Proteomes" id="UP000230859">
    <property type="component" value="Unassembled WGS sequence"/>
</dbReference>
<dbReference type="SUPFAM" id="SSF52507">
    <property type="entry name" value="Homo-oligomeric flavin-containing Cys decarboxylases, HFCD"/>
    <property type="match status" value="1"/>
</dbReference>
<name>A0A2H0LML6_9BACT</name>
<accession>A0A2H0LML6</accession>
<organism evidence="2 3">
    <name type="scientific">Candidatus Abzuiibacterium crystallinum</name>
    <dbReference type="NCBI Taxonomy" id="1974748"/>
    <lineage>
        <taxon>Bacteria</taxon>
        <taxon>Pseudomonadati</taxon>
        <taxon>Candidatus Omnitrophota</taxon>
        <taxon>Candidatus Abzuiibacterium</taxon>
    </lineage>
</organism>
<dbReference type="GO" id="GO:0010181">
    <property type="term" value="F:FMN binding"/>
    <property type="evidence" value="ECO:0007669"/>
    <property type="project" value="TreeGrafter"/>
</dbReference>
<dbReference type="GO" id="GO:0071513">
    <property type="term" value="C:phosphopantothenoylcysteine decarboxylase complex"/>
    <property type="evidence" value="ECO:0007669"/>
    <property type="project" value="TreeGrafter"/>
</dbReference>
<evidence type="ECO:0000259" key="1">
    <source>
        <dbReference type="Pfam" id="PF02441"/>
    </source>
</evidence>
<dbReference type="PANTHER" id="PTHR14359:SF6">
    <property type="entry name" value="PHOSPHOPANTOTHENOYLCYSTEINE DECARBOXYLASE"/>
    <property type="match status" value="1"/>
</dbReference>